<dbReference type="InterPro" id="IPR036643">
    <property type="entry name" value="RNApol_insert_sf"/>
</dbReference>
<dbReference type="HAMAP" id="MF_00059">
    <property type="entry name" value="RNApol_bact_RpoA"/>
    <property type="match status" value="1"/>
</dbReference>
<protein>
    <recommendedName>
        <fullName evidence="3 11">DNA-directed RNA polymerase subunit alpha</fullName>
        <shortName evidence="11">RNAP subunit alpha</shortName>
        <ecNumber evidence="2 11">2.7.7.6</ecNumber>
    </recommendedName>
    <alternativeName>
        <fullName evidence="9 11">RNA polymerase subunit alpha</fullName>
    </alternativeName>
    <alternativeName>
        <fullName evidence="8 11">Transcriptase subunit alpha</fullName>
    </alternativeName>
</protein>
<feature type="region of interest" description="Disordered" evidence="12">
    <location>
        <begin position="237"/>
        <end position="263"/>
    </location>
</feature>
<dbReference type="CDD" id="cd06928">
    <property type="entry name" value="RNAP_alpha_NTD"/>
    <property type="match status" value="1"/>
</dbReference>
<dbReference type="GO" id="GO:0046983">
    <property type="term" value="F:protein dimerization activity"/>
    <property type="evidence" value="ECO:0007669"/>
    <property type="project" value="InterPro"/>
</dbReference>
<proteinExistence type="inferred from homology"/>
<dbReference type="GO" id="GO:0003677">
    <property type="term" value="F:DNA binding"/>
    <property type="evidence" value="ECO:0007669"/>
    <property type="project" value="UniProtKB-UniRule"/>
</dbReference>
<evidence type="ECO:0000256" key="8">
    <source>
        <dbReference type="ARBA" id="ARBA00032524"/>
    </source>
</evidence>
<name>A0A1G2PK88_9BACT</name>
<evidence type="ECO:0000256" key="11">
    <source>
        <dbReference type="HAMAP-Rule" id="MF_00059"/>
    </source>
</evidence>
<comment type="catalytic activity">
    <reaction evidence="10 11">
        <text>RNA(n) + a ribonucleoside 5'-triphosphate = RNA(n+1) + diphosphate</text>
        <dbReference type="Rhea" id="RHEA:21248"/>
        <dbReference type="Rhea" id="RHEA-COMP:14527"/>
        <dbReference type="Rhea" id="RHEA-COMP:17342"/>
        <dbReference type="ChEBI" id="CHEBI:33019"/>
        <dbReference type="ChEBI" id="CHEBI:61557"/>
        <dbReference type="ChEBI" id="CHEBI:140395"/>
        <dbReference type="EC" id="2.7.7.6"/>
    </reaction>
</comment>
<evidence type="ECO:0000259" key="13">
    <source>
        <dbReference type="SMART" id="SM00662"/>
    </source>
</evidence>
<keyword evidence="6 11" id="KW-0548">Nucleotidyltransferase</keyword>
<evidence type="ECO:0000256" key="10">
    <source>
        <dbReference type="ARBA" id="ARBA00048552"/>
    </source>
</evidence>
<dbReference type="GO" id="GO:0003899">
    <property type="term" value="F:DNA-directed RNA polymerase activity"/>
    <property type="evidence" value="ECO:0007669"/>
    <property type="project" value="UniProtKB-UniRule"/>
</dbReference>
<comment type="subunit">
    <text evidence="11">Homodimer. The RNAP catalytic core consists of 2 alpha, 1 beta, 1 beta' and 1 omega subunit. When a sigma factor is associated with the core the holoenzyme is formed, which can initiate transcription.</text>
</comment>
<dbReference type="InterPro" id="IPR011773">
    <property type="entry name" value="DNA-dir_RpoA"/>
</dbReference>
<evidence type="ECO:0000256" key="6">
    <source>
        <dbReference type="ARBA" id="ARBA00022695"/>
    </source>
</evidence>
<dbReference type="FunFam" id="2.170.120.12:FF:000001">
    <property type="entry name" value="DNA-directed RNA polymerase subunit alpha"/>
    <property type="match status" value="1"/>
</dbReference>
<dbReference type="Proteomes" id="UP000178646">
    <property type="component" value="Unassembled WGS sequence"/>
</dbReference>
<dbReference type="Gene3D" id="1.10.150.20">
    <property type="entry name" value="5' to 3' exonuclease, C-terminal subdomain"/>
    <property type="match status" value="1"/>
</dbReference>
<dbReference type="EMBL" id="MHSU01000042">
    <property type="protein sequence ID" value="OHA48744.1"/>
    <property type="molecule type" value="Genomic_DNA"/>
</dbReference>
<reference evidence="14 15" key="1">
    <citation type="journal article" date="2016" name="Nat. Commun.">
        <title>Thousands of microbial genomes shed light on interconnected biogeochemical processes in an aquifer system.</title>
        <authorList>
            <person name="Anantharaman K."/>
            <person name="Brown C.T."/>
            <person name="Hug L.A."/>
            <person name="Sharon I."/>
            <person name="Castelle C.J."/>
            <person name="Probst A.J."/>
            <person name="Thomas B.C."/>
            <person name="Singh A."/>
            <person name="Wilkins M.J."/>
            <person name="Karaoz U."/>
            <person name="Brodie E.L."/>
            <person name="Williams K.H."/>
            <person name="Hubbard S.S."/>
            <person name="Banfield J.F."/>
        </authorList>
    </citation>
    <scope>NUCLEOTIDE SEQUENCE [LARGE SCALE GENOMIC DNA]</scope>
</reference>
<dbReference type="NCBIfam" id="TIGR02027">
    <property type="entry name" value="rpoA"/>
    <property type="match status" value="1"/>
</dbReference>
<keyword evidence="7 11" id="KW-0804">Transcription</keyword>
<dbReference type="GO" id="GO:0005737">
    <property type="term" value="C:cytoplasm"/>
    <property type="evidence" value="ECO:0007669"/>
    <property type="project" value="UniProtKB-ARBA"/>
</dbReference>
<evidence type="ECO:0000256" key="5">
    <source>
        <dbReference type="ARBA" id="ARBA00022679"/>
    </source>
</evidence>
<evidence type="ECO:0000313" key="14">
    <source>
        <dbReference type="EMBL" id="OHA48744.1"/>
    </source>
</evidence>
<evidence type="ECO:0000256" key="9">
    <source>
        <dbReference type="ARBA" id="ARBA00033070"/>
    </source>
</evidence>
<comment type="caution">
    <text evidence="14">The sequence shown here is derived from an EMBL/GenBank/DDBJ whole genome shotgun (WGS) entry which is preliminary data.</text>
</comment>
<dbReference type="InterPro" id="IPR011262">
    <property type="entry name" value="DNA-dir_RNA_pol_insert"/>
</dbReference>
<evidence type="ECO:0000256" key="7">
    <source>
        <dbReference type="ARBA" id="ARBA00023163"/>
    </source>
</evidence>
<feature type="region of interest" description="Alpha C-terminal domain (alpha-CTD)" evidence="11">
    <location>
        <begin position="262"/>
        <end position="332"/>
    </location>
</feature>
<dbReference type="Pfam" id="PF03118">
    <property type="entry name" value="RNA_pol_A_CTD"/>
    <property type="match status" value="1"/>
</dbReference>
<dbReference type="Gene3D" id="3.30.1360.10">
    <property type="entry name" value="RNA polymerase, RBP11-like subunit"/>
    <property type="match status" value="1"/>
</dbReference>
<evidence type="ECO:0000256" key="4">
    <source>
        <dbReference type="ARBA" id="ARBA00022478"/>
    </source>
</evidence>
<sequence length="332" mass="36830">MDYKIGLPSKPKKVFEEGNSGVYEISGLYAGYGHTLGNSLRRIILSSIPGAGITSVKIEGVPHEFSKINGIKEDVITILLNLKKVRFKMNTDELQTAKISAGGITNIAAKDIEVPSQLEVMNKKEHIATLTSKESKLNIEFTVEKGLGYVSREELKKDKVSIGTIVLDAVFTPIKKVNYEVENMRVGDRTDYNRLRISVETDGSITPAEALEKSIETMIHHLKAIIGFQEKEKEKEKVESAFGGEKETEEREEGEGEERKEIKEGDKEVLKTRVQDLELSARTLNALETAGIRTLGGLVKKKESDLMEIEGAGKKVIQEIKRALGNYGLILK</sequence>
<comment type="similarity">
    <text evidence="1 11">Belongs to the RNA polymerase alpha chain family.</text>
</comment>
<dbReference type="SUPFAM" id="SSF56553">
    <property type="entry name" value="Insert subdomain of RNA polymerase alpha subunit"/>
    <property type="match status" value="1"/>
</dbReference>
<dbReference type="SUPFAM" id="SSF55257">
    <property type="entry name" value="RBP11-like subunits of RNA polymerase"/>
    <property type="match status" value="1"/>
</dbReference>
<evidence type="ECO:0000313" key="15">
    <source>
        <dbReference type="Proteomes" id="UP000178646"/>
    </source>
</evidence>
<dbReference type="InterPro" id="IPR011263">
    <property type="entry name" value="DNA-dir_RNA_pol_RpoA/D/Rpb3"/>
</dbReference>
<dbReference type="SUPFAM" id="SSF47789">
    <property type="entry name" value="C-terminal domain of RNA polymerase alpha subunit"/>
    <property type="match status" value="1"/>
</dbReference>
<dbReference type="GO" id="GO:0000428">
    <property type="term" value="C:DNA-directed RNA polymerase complex"/>
    <property type="evidence" value="ECO:0007669"/>
    <property type="project" value="UniProtKB-KW"/>
</dbReference>
<dbReference type="NCBIfam" id="NF003519">
    <property type="entry name" value="PRK05182.2-5"/>
    <property type="match status" value="1"/>
</dbReference>
<evidence type="ECO:0000256" key="12">
    <source>
        <dbReference type="SAM" id="MobiDB-lite"/>
    </source>
</evidence>
<dbReference type="Gene3D" id="2.170.120.12">
    <property type="entry name" value="DNA-directed RNA polymerase, insert domain"/>
    <property type="match status" value="1"/>
</dbReference>
<dbReference type="AlphaFoldDB" id="A0A1G2PK88"/>
<dbReference type="InterPro" id="IPR011260">
    <property type="entry name" value="RNAP_asu_C"/>
</dbReference>
<dbReference type="Pfam" id="PF01193">
    <property type="entry name" value="RNA_pol_L"/>
    <property type="match status" value="1"/>
</dbReference>
<accession>A0A1G2PK88</accession>
<evidence type="ECO:0000256" key="3">
    <source>
        <dbReference type="ARBA" id="ARBA00015972"/>
    </source>
</evidence>
<gene>
    <name evidence="11" type="primary">rpoA</name>
    <name evidence="14" type="ORF">A2W59_00240</name>
</gene>
<keyword evidence="4 11" id="KW-0240">DNA-directed RNA polymerase</keyword>
<dbReference type="SMART" id="SM00662">
    <property type="entry name" value="RPOLD"/>
    <property type="match status" value="1"/>
</dbReference>
<feature type="compositionally biased region" description="Basic and acidic residues" evidence="12">
    <location>
        <begin position="237"/>
        <end position="249"/>
    </location>
</feature>
<dbReference type="Pfam" id="PF01000">
    <property type="entry name" value="RNA_pol_A_bac"/>
    <property type="match status" value="1"/>
</dbReference>
<organism evidence="14 15">
    <name type="scientific">Candidatus Terrybacteria bacterium RIFCSPHIGHO2_02_41_19</name>
    <dbReference type="NCBI Taxonomy" id="1802364"/>
    <lineage>
        <taxon>Bacteria</taxon>
        <taxon>Candidatus Terryibacteriota</taxon>
    </lineage>
</organism>
<comment type="domain">
    <text evidence="11">The N-terminal domain is essential for RNAP assembly and basal transcription, whereas the C-terminal domain is involved in interaction with transcriptional regulators and with upstream promoter elements.</text>
</comment>
<comment type="function">
    <text evidence="11">DNA-dependent RNA polymerase catalyzes the transcription of DNA into RNA using the four ribonucleoside triphosphates as substrates.</text>
</comment>
<feature type="domain" description="DNA-directed RNA polymerase RpoA/D/Rpb3-type" evidence="13">
    <location>
        <begin position="20"/>
        <end position="228"/>
    </location>
</feature>
<evidence type="ECO:0000256" key="2">
    <source>
        <dbReference type="ARBA" id="ARBA00012418"/>
    </source>
</evidence>
<dbReference type="GO" id="GO:0006351">
    <property type="term" value="P:DNA-templated transcription"/>
    <property type="evidence" value="ECO:0007669"/>
    <property type="project" value="UniProtKB-UniRule"/>
</dbReference>
<evidence type="ECO:0000256" key="1">
    <source>
        <dbReference type="ARBA" id="ARBA00007123"/>
    </source>
</evidence>
<dbReference type="InterPro" id="IPR036603">
    <property type="entry name" value="RBP11-like"/>
</dbReference>
<feature type="region of interest" description="Alpha N-terminal domain (alpha-NTD)" evidence="11">
    <location>
        <begin position="1"/>
        <end position="231"/>
    </location>
</feature>
<dbReference type="EC" id="2.7.7.6" evidence="2 11"/>
<keyword evidence="5 11" id="KW-0808">Transferase</keyword>